<evidence type="ECO:0000313" key="4">
    <source>
        <dbReference type="Proteomes" id="UP000004980"/>
    </source>
</evidence>
<keyword evidence="4" id="KW-1185">Reference proteome</keyword>
<reference evidence="2 5" key="2">
    <citation type="submission" date="2018-01" db="EMBL/GenBank/DDBJ databases">
        <title>Species boundaries and ecological features among Paraburkholderia terrae DSMZ17804T, P. hospita DSMZ17164T and P. caribensis DSMZ13236T.</title>
        <authorList>
            <person name="Pratama A.A."/>
        </authorList>
    </citation>
    <scope>NUCLEOTIDE SEQUENCE [LARGE SCALE GENOMIC DNA]</scope>
    <source>
        <strain evidence="2 5">DSM 17164</strain>
    </source>
</reference>
<dbReference type="KEGG" id="phs:C2L64_29905"/>
<proteinExistence type="predicted"/>
<name>A0AAJ5B9R7_9BURK</name>
<dbReference type="AlphaFoldDB" id="A0AAJ5B9R7"/>
<dbReference type="EMBL" id="AKAU01000076">
    <property type="protein sequence ID" value="EIN00716.1"/>
    <property type="molecule type" value="Genomic_DNA"/>
</dbReference>
<gene>
    <name evidence="2" type="ORF">C2L64_29905</name>
    <name evidence="3" type="ORF">WQE_12601</name>
</gene>
<sequence length="245" mass="27588">MHADNAALAAEYQQYLGEAERWFRHAKEATHAGVDTKSARGVATGYTGEPYGPLAVFNEWADRQFAKQLAPGYFDAANLSDRAAFDVWQADMVRDIRAHWSRKRASETRGKTHQVEFPPLPFLQASRLANSFIKALRVKCNKRPHVLEAIFANGHVVLDAPTLGVLRDLNTKLSEYNLLQSEDEVQQSYRSIQQRARDFCAEYGGSPLLFDVFARNKRPDLEGKDLDSRSPQVGRSRGRAHALIC</sequence>
<reference evidence="3 4" key="1">
    <citation type="journal article" date="2012" name="J. Bacteriol.">
        <title>Draft Genome Sequence of the Soil Bacterium Burkholderia terrae Strain BS001, Which Interacts with Fungal Surface Structures.</title>
        <authorList>
            <person name="Nazir R."/>
            <person name="Hansen M.A."/>
            <person name="Sorensen S."/>
            <person name="van Elsas J.D."/>
        </authorList>
    </citation>
    <scope>NUCLEOTIDE SEQUENCE [LARGE SCALE GENOMIC DNA]</scope>
    <source>
        <strain evidence="3 4">BS001</strain>
    </source>
</reference>
<evidence type="ECO:0000313" key="2">
    <source>
        <dbReference type="EMBL" id="AUT72380.1"/>
    </source>
</evidence>
<protein>
    <submittedName>
        <fullName evidence="2">Uncharacterized protein</fullName>
    </submittedName>
</protein>
<dbReference type="EMBL" id="CP026106">
    <property type="protein sequence ID" value="AUT72380.1"/>
    <property type="molecule type" value="Genomic_DNA"/>
</dbReference>
<accession>A0AAJ5B9R7</accession>
<feature type="region of interest" description="Disordered" evidence="1">
    <location>
        <begin position="221"/>
        <end position="240"/>
    </location>
</feature>
<organism evidence="2 5">
    <name type="scientific">Paraburkholderia hospita</name>
    <dbReference type="NCBI Taxonomy" id="169430"/>
    <lineage>
        <taxon>Bacteria</taxon>
        <taxon>Pseudomonadati</taxon>
        <taxon>Pseudomonadota</taxon>
        <taxon>Betaproteobacteria</taxon>
        <taxon>Burkholderiales</taxon>
        <taxon>Burkholderiaceae</taxon>
        <taxon>Paraburkholderia</taxon>
    </lineage>
</organism>
<dbReference type="Proteomes" id="UP000236649">
    <property type="component" value="Chromosome 2"/>
</dbReference>
<evidence type="ECO:0000313" key="5">
    <source>
        <dbReference type="Proteomes" id="UP000236649"/>
    </source>
</evidence>
<evidence type="ECO:0000313" key="3">
    <source>
        <dbReference type="EMBL" id="EIN00716.1"/>
    </source>
</evidence>
<evidence type="ECO:0000256" key="1">
    <source>
        <dbReference type="SAM" id="MobiDB-lite"/>
    </source>
</evidence>
<dbReference type="GeneID" id="55532525"/>
<dbReference type="RefSeq" id="WP_007581067.1">
    <property type="nucleotide sequence ID" value="NZ_AKAU01000076.1"/>
</dbReference>
<dbReference type="Proteomes" id="UP000004980">
    <property type="component" value="Unassembled WGS sequence"/>
</dbReference>